<evidence type="ECO:0000256" key="3">
    <source>
        <dbReference type="ARBA" id="ARBA00023054"/>
    </source>
</evidence>
<dbReference type="GO" id="GO:0016020">
    <property type="term" value="C:membrane"/>
    <property type="evidence" value="ECO:0007669"/>
    <property type="project" value="InterPro"/>
</dbReference>
<accession>A0A1G2JCC1</accession>
<dbReference type="PRINTS" id="PR01490">
    <property type="entry name" value="RTXTOXIND"/>
</dbReference>
<dbReference type="Gene3D" id="2.40.420.20">
    <property type="match status" value="1"/>
</dbReference>
<evidence type="ECO:0000256" key="5">
    <source>
        <dbReference type="SAM" id="Phobius"/>
    </source>
</evidence>
<dbReference type="EMBL" id="MHPP01000014">
    <property type="protein sequence ID" value="OGZ84702.1"/>
    <property type="molecule type" value="Genomic_DNA"/>
</dbReference>
<evidence type="ECO:0000256" key="2">
    <source>
        <dbReference type="ARBA" id="ARBA00009477"/>
    </source>
</evidence>
<name>A0A1G2JCC1_9BACT</name>
<dbReference type="GO" id="GO:0030313">
    <property type="term" value="C:cell envelope"/>
    <property type="evidence" value="ECO:0007669"/>
    <property type="project" value="UniProtKB-SubCell"/>
</dbReference>
<dbReference type="AlphaFoldDB" id="A0A1G2JCC1"/>
<dbReference type="SUPFAM" id="SSF111369">
    <property type="entry name" value="HlyD-like secretion proteins"/>
    <property type="match status" value="2"/>
</dbReference>
<dbReference type="PANTHER" id="PTHR32347">
    <property type="entry name" value="EFFLUX SYSTEM COMPONENT YKNX-RELATED"/>
    <property type="match status" value="1"/>
</dbReference>
<dbReference type="InterPro" id="IPR006143">
    <property type="entry name" value="RND_pump_MFP"/>
</dbReference>
<evidence type="ECO:0008006" key="10">
    <source>
        <dbReference type="Google" id="ProtNLM"/>
    </source>
</evidence>
<dbReference type="PANTHER" id="PTHR32347:SF23">
    <property type="entry name" value="BLL5650 PROTEIN"/>
    <property type="match status" value="1"/>
</dbReference>
<gene>
    <name evidence="8" type="ORF">A2401_01490</name>
</gene>
<dbReference type="Pfam" id="PF25954">
    <property type="entry name" value="Beta-barrel_RND_2"/>
    <property type="match status" value="1"/>
</dbReference>
<feature type="coiled-coil region" evidence="4">
    <location>
        <begin position="132"/>
        <end position="159"/>
    </location>
</feature>
<dbReference type="Gene3D" id="2.40.30.170">
    <property type="match status" value="1"/>
</dbReference>
<keyword evidence="5" id="KW-0472">Membrane</keyword>
<evidence type="ECO:0000313" key="8">
    <source>
        <dbReference type="EMBL" id="OGZ84702.1"/>
    </source>
</evidence>
<comment type="subcellular location">
    <subcellularLocation>
        <location evidence="1">Cell envelope</location>
    </subcellularLocation>
</comment>
<sequence>MANKFFRFLKRKRNIWFICILATLIFLSWLIFGWSKGSSPIQTGFATKQDLKETVLATGQVVSGTDLDLSFQASGIVRRVLVKEGDKVNAGQTIAYLDQSAGIASLVTAKGALAQAQANYDKLLAGTASEDIRIAQNSVDSAEQDLNNEYNEAVNTLNNAYIKIYNAHTFITKLQQDYFTASDQQGIKVSENRDVIGKGDTSIKGGIDAIKSGADKENIENAIFYAITHLNNVSSALKIIRDTVDDAGYYSKVLIADKSSIDTFRANINSALSDITTSQNSIASGKVALQKAENSLAQKTALPRQPDIDFQKAQILSAQGQVDSAQAILSNTLIIAPTSGTITQIDIKAGEHATALARIMVLQDIGNMHAEADVSEANIASLEIGQTIDYTLDALGPDKHFLGKVLTINPSSTIVSGVVNYKVKGSLDNIEKIKPGMTANMTILVAKKDNVLAVPSTSVINKNDKNYVRVIEDKKKKNFREIEVQTGLRGDGGLVEIISGLNEGQEIVTYIK</sequence>
<keyword evidence="5" id="KW-0812">Transmembrane</keyword>
<comment type="caution">
    <text evidence="8">The sequence shown here is derived from an EMBL/GenBank/DDBJ whole genome shotgun (WGS) entry which is preliminary data.</text>
</comment>
<feature type="domain" description="Multidrug resistance protein MdtA-like barrel-sandwich hybrid" evidence="6">
    <location>
        <begin position="71"/>
        <end position="355"/>
    </location>
</feature>
<dbReference type="STRING" id="1802229.A2401_01490"/>
<keyword evidence="3 4" id="KW-0175">Coiled coil</keyword>
<feature type="transmembrane region" description="Helical" evidence="5">
    <location>
        <begin position="15"/>
        <end position="34"/>
    </location>
</feature>
<dbReference type="Proteomes" id="UP000177751">
    <property type="component" value="Unassembled WGS sequence"/>
</dbReference>
<dbReference type="InterPro" id="IPR058792">
    <property type="entry name" value="Beta-barrel_RND_2"/>
</dbReference>
<dbReference type="InterPro" id="IPR058625">
    <property type="entry name" value="MdtA-like_BSH"/>
</dbReference>
<dbReference type="InterPro" id="IPR050465">
    <property type="entry name" value="UPF0194_transport"/>
</dbReference>
<dbReference type="NCBIfam" id="TIGR01730">
    <property type="entry name" value="RND_mfp"/>
    <property type="match status" value="1"/>
</dbReference>
<keyword evidence="5" id="KW-1133">Transmembrane helix</keyword>
<evidence type="ECO:0000259" key="7">
    <source>
        <dbReference type="Pfam" id="PF25954"/>
    </source>
</evidence>
<evidence type="ECO:0000256" key="1">
    <source>
        <dbReference type="ARBA" id="ARBA00004196"/>
    </source>
</evidence>
<comment type="similarity">
    <text evidence="2">Belongs to the membrane fusion protein (MFP) (TC 8.A.1) family.</text>
</comment>
<proteinExistence type="inferred from homology"/>
<evidence type="ECO:0000313" key="9">
    <source>
        <dbReference type="Proteomes" id="UP000177751"/>
    </source>
</evidence>
<evidence type="ECO:0000259" key="6">
    <source>
        <dbReference type="Pfam" id="PF25917"/>
    </source>
</evidence>
<dbReference type="Pfam" id="PF25917">
    <property type="entry name" value="BSH_RND"/>
    <property type="match status" value="1"/>
</dbReference>
<protein>
    <recommendedName>
        <fullName evidence="10">Membrane fusion protein biotin-lipoyl like domain-containing protein</fullName>
    </recommendedName>
</protein>
<dbReference type="Gene3D" id="2.40.50.100">
    <property type="match status" value="1"/>
</dbReference>
<feature type="domain" description="CusB-like beta-barrel" evidence="7">
    <location>
        <begin position="371"/>
        <end position="443"/>
    </location>
</feature>
<dbReference type="GO" id="GO:0022857">
    <property type="term" value="F:transmembrane transporter activity"/>
    <property type="evidence" value="ECO:0007669"/>
    <property type="project" value="InterPro"/>
</dbReference>
<organism evidence="8 9">
    <name type="scientific">Candidatus Staskawiczbacteria bacterium RIFOXYC1_FULL_38_18</name>
    <dbReference type="NCBI Taxonomy" id="1802229"/>
    <lineage>
        <taxon>Bacteria</taxon>
        <taxon>Candidatus Staskawicziibacteriota</taxon>
    </lineage>
</organism>
<evidence type="ECO:0000256" key="4">
    <source>
        <dbReference type="SAM" id="Coils"/>
    </source>
</evidence>
<reference evidence="8 9" key="1">
    <citation type="journal article" date="2016" name="Nat. Commun.">
        <title>Thousands of microbial genomes shed light on interconnected biogeochemical processes in an aquifer system.</title>
        <authorList>
            <person name="Anantharaman K."/>
            <person name="Brown C.T."/>
            <person name="Hug L.A."/>
            <person name="Sharon I."/>
            <person name="Castelle C.J."/>
            <person name="Probst A.J."/>
            <person name="Thomas B.C."/>
            <person name="Singh A."/>
            <person name="Wilkins M.J."/>
            <person name="Karaoz U."/>
            <person name="Brodie E.L."/>
            <person name="Williams K.H."/>
            <person name="Hubbard S.S."/>
            <person name="Banfield J.F."/>
        </authorList>
    </citation>
    <scope>NUCLEOTIDE SEQUENCE [LARGE SCALE GENOMIC DNA]</scope>
</reference>